<reference evidence="1" key="1">
    <citation type="journal article" date="2015" name="Proc. Natl. Acad. Sci. U.S.A.">
        <title>Networks of energetic and metabolic interactions define dynamics in microbial communities.</title>
        <authorList>
            <person name="Embree M."/>
            <person name="Liu J.K."/>
            <person name="Al-Bassam M.M."/>
            <person name="Zengler K."/>
        </authorList>
    </citation>
    <scope>NUCLEOTIDE SEQUENCE</scope>
</reference>
<dbReference type="AlphaFoldDB" id="A0A0W8E2N7"/>
<protein>
    <submittedName>
        <fullName evidence="1">Uncharacterized protein</fullName>
    </submittedName>
</protein>
<organism evidence="1">
    <name type="scientific">hydrocarbon metagenome</name>
    <dbReference type="NCBI Taxonomy" id="938273"/>
    <lineage>
        <taxon>unclassified sequences</taxon>
        <taxon>metagenomes</taxon>
        <taxon>ecological metagenomes</taxon>
    </lineage>
</organism>
<gene>
    <name evidence="1" type="ORF">ASZ90_019926</name>
</gene>
<sequence>MESCDTFLVRVIEPNVLIISGGHKGMSRNIGKYYADLGAMVIIIYISLEDHRIVIESLNEEGVTYASISREVCNDDEAREVLYDWLDDCMKFRVVINLMGEDAFNTSRLKDIVESQGGIIYTAV</sequence>
<comment type="caution">
    <text evidence="1">The sequence shown here is derived from an EMBL/GenBank/DDBJ whole genome shotgun (WGS) entry which is preliminary data.</text>
</comment>
<dbReference type="InterPro" id="IPR036291">
    <property type="entry name" value="NAD(P)-bd_dom_sf"/>
</dbReference>
<accession>A0A0W8E2N7</accession>
<dbReference type="EMBL" id="LNQE01001914">
    <property type="protein sequence ID" value="KUG02701.1"/>
    <property type="molecule type" value="Genomic_DNA"/>
</dbReference>
<evidence type="ECO:0000313" key="1">
    <source>
        <dbReference type="EMBL" id="KUG02701.1"/>
    </source>
</evidence>
<proteinExistence type="predicted"/>
<dbReference type="SUPFAM" id="SSF51735">
    <property type="entry name" value="NAD(P)-binding Rossmann-fold domains"/>
    <property type="match status" value="1"/>
</dbReference>
<name>A0A0W8E2N7_9ZZZZ</name>
<dbReference type="Gene3D" id="3.40.50.720">
    <property type="entry name" value="NAD(P)-binding Rossmann-like Domain"/>
    <property type="match status" value="1"/>
</dbReference>